<evidence type="ECO:0000313" key="1">
    <source>
        <dbReference type="EMBL" id="QHJ75345.1"/>
    </source>
</evidence>
<protein>
    <recommendedName>
        <fullName evidence="3">Lipoprotein</fullName>
    </recommendedName>
</protein>
<dbReference type="Proteomes" id="UP000464416">
    <property type="component" value="Segment"/>
</dbReference>
<keyword evidence="2" id="KW-1185">Reference proteome</keyword>
<gene>
    <name evidence="1" type="ORF">SnaR1_gp13</name>
</gene>
<reference evidence="1 2" key="1">
    <citation type="submission" date="2019-12" db="EMBL/GenBank/DDBJ databases">
        <title>The first sequenced Sphaerotilus natans bacteriophage genome is one of a kind - characterization and potential to control this filamentous bacterium in WWTP.</title>
        <authorList>
            <person name="Ferreira R."/>
            <person name="Amado R."/>
            <person name="Padrao J."/>
            <person name="Ferreira V."/>
            <person name="Dias N.M."/>
            <person name="Melo L.D.R."/>
            <person name="Azeredo J."/>
            <person name="Santos S.B."/>
            <person name="Nicolau A."/>
        </authorList>
    </citation>
    <scope>NUCLEOTIDE SEQUENCE [LARGE SCALE GENOMIC DNA]</scope>
</reference>
<sequence length="111" mass="12156">MRHLVLACAVAIGATTACTAQAHALTGKDPCEVIYLTASYGQQQRQAGVKDTEMTARINTEWMPIAAKLGLDEFWWKVLAAGPVFAYKQDADATPHEVGDKARKACWKLYT</sequence>
<evidence type="ECO:0008006" key="3">
    <source>
        <dbReference type="Google" id="ProtNLM"/>
    </source>
</evidence>
<name>A0A6B9SYB1_9CAUD</name>
<proteinExistence type="predicted"/>
<accession>A0A6B9SYB1</accession>
<evidence type="ECO:0000313" key="2">
    <source>
        <dbReference type="Proteomes" id="UP000464416"/>
    </source>
</evidence>
<dbReference type="PROSITE" id="PS51257">
    <property type="entry name" value="PROKAR_LIPOPROTEIN"/>
    <property type="match status" value="1"/>
</dbReference>
<organism evidence="1 2">
    <name type="scientific">Sphaerotilus phage vB_SnaP-R1</name>
    <dbReference type="NCBI Taxonomy" id="2696336"/>
    <lineage>
        <taxon>Viruses</taxon>
        <taxon>Duplodnaviria</taxon>
        <taxon>Heunggongvirae</taxon>
        <taxon>Uroviricota</taxon>
        <taxon>Caudoviricetes</taxon>
        <taxon>Autographivirales</taxon>
        <taxon>Autoscriptoviridae</taxon>
        <taxon>Natansvirus</taxon>
        <taxon>Natansvirus SnaPR1</taxon>
    </lineage>
</organism>
<dbReference type="EMBL" id="MN844877">
    <property type="protein sequence ID" value="QHJ75345.1"/>
    <property type="molecule type" value="Genomic_DNA"/>
</dbReference>